<feature type="active site" description="Charge relay system" evidence="5">
    <location>
        <position position="247"/>
    </location>
</feature>
<evidence type="ECO:0000256" key="7">
    <source>
        <dbReference type="SAM" id="MobiDB-lite"/>
    </source>
</evidence>
<dbReference type="InterPro" id="IPR023827">
    <property type="entry name" value="Peptidase_S8_Asp-AS"/>
</dbReference>
<feature type="active site" description="Charge relay system" evidence="5">
    <location>
        <position position="419"/>
    </location>
</feature>
<dbReference type="PRINTS" id="PR00723">
    <property type="entry name" value="SUBTILISIN"/>
</dbReference>
<dbReference type="PROSITE" id="PS00136">
    <property type="entry name" value="SUBTILASE_ASP"/>
    <property type="match status" value="1"/>
</dbReference>
<dbReference type="PANTHER" id="PTHR43806:SF11">
    <property type="entry name" value="CEREVISIN-RELATED"/>
    <property type="match status" value="1"/>
</dbReference>
<dbReference type="Gene3D" id="3.40.50.200">
    <property type="entry name" value="Peptidase S8/S53 domain"/>
    <property type="match status" value="1"/>
</dbReference>
<feature type="region of interest" description="Disordered" evidence="7">
    <location>
        <begin position="26"/>
        <end position="54"/>
    </location>
</feature>
<evidence type="ECO:0000256" key="1">
    <source>
        <dbReference type="ARBA" id="ARBA00011073"/>
    </source>
</evidence>
<sequence length="1079" mass="111862">MSRRTRAPLALGLVVAVAMTATTGLSASAEPPGSRHAAAPPPATPSPGAREPEGTVTLLTGDVVTVRAGRAEVRPGPGRADTTFVQRRDERGDLHVLPDDVLDDLRSGRLDDRLFDVTALIRAGYDDRSTGTTPLIVTSDGPAVAGRPLPGIGGYAVRAPKDTAFWAGAQAAGVAKVWLDGPVRATLDRSVPQVGAPGAWAAGHTGRGARVAVLDTGVDAGHPDLAGAVVESRNFSDSPDTDDHVGHGTHVAATITGSGAHRGVAPDSVVLNGKVLGDHGGGYESDIIAGMEWAASAGADVVNMSLGSSMPTDGTDPMSQAVDRLTRTTGALFVVAAGNSGPSDETIGSPAAAEHALTVGAVDRADGLAGFSSRGPRRGDGAIKPDITAPGVDIVAAKAANGRIGTPVGDAHVALSGTSMAAPHVAGAAAILAARHPDWGPAELKSTLMANAEPNAGLTVHEQGAGRVDVAAAVEQTVASSPASLSLGTARWPHGDDAPIEARLAYRNPGATPVTLEVTADLRDPNGDPAPAGMVELSPSTVTVPARGEVPVFLTVRTSVDGPDGLYGGVVVATGGATTLRTPVGVGKEVESYDVEVTFLGHDGEPTPEYSHRFVDLDHPKAHLGYDPSGTLVTRLPKGTFYLDATVQDPGTRRHTQFLEPAFTVSGPREVVFDARAGEPLGFRVEEPGAEVGHTEAFFTLTTAWGTTGNGFIGFRPDAGLAFAPSTTSSPGAASFSAAARLARPDGDGTYAGSPYQYSVGWRHDGAVPESLDRAFPRRELVKVRSLSASAKPGTTGFRDQMAGGPLPLEVTEYYSPDFDWYGDFHQVTDPRAFPSDGYQSTARPRRFTAGRTVTERWNTAVFGPAFPVGNRPDEWAGRIGDEIAISVPLFTDQDPNHFGSSRVDSARTTLHRDGVLVGDEPNSGYFRGAVPAGPGTYALHVEAGRSGVAELSTRVAADWTFASDTVAGEDPRPLPLLAVRFAPALDRSNRAAAGRPFAFPVYVQRNGATGSAGVRTAVQVSYDDGATWKPVPLVRLGERWIAAVRHPAGAEFVSLKAQARDAEGNSVDQTVIRAYGLR</sequence>
<comment type="similarity">
    <text evidence="1 5 6">Belongs to the peptidase S8 family.</text>
</comment>
<dbReference type="RefSeq" id="WP_306750387.1">
    <property type="nucleotide sequence ID" value="NZ_NSDM01000021.1"/>
</dbReference>
<feature type="active site" description="Charge relay system" evidence="5">
    <location>
        <position position="215"/>
    </location>
</feature>
<proteinExistence type="inferred from homology"/>
<feature type="signal peptide" evidence="8">
    <location>
        <begin position="1"/>
        <end position="29"/>
    </location>
</feature>
<dbReference type="InterPro" id="IPR015500">
    <property type="entry name" value="Peptidase_S8_subtilisin-rel"/>
</dbReference>
<dbReference type="PROSITE" id="PS51892">
    <property type="entry name" value="SUBTILASE"/>
    <property type="match status" value="1"/>
</dbReference>
<reference evidence="10 11" key="1">
    <citation type="submission" date="2017-06" db="EMBL/GenBank/DDBJ databases">
        <title>Cultured bacterium strain Saccharothrix yanglingensis Hhs.015.</title>
        <authorList>
            <person name="Xia Y."/>
        </authorList>
    </citation>
    <scope>NUCLEOTIDE SEQUENCE [LARGE SCALE GENOMIC DNA]</scope>
    <source>
        <strain evidence="10 11">Hhs.015</strain>
    </source>
</reference>
<comment type="caution">
    <text evidence="10">The sequence shown here is derived from an EMBL/GenBank/DDBJ whole genome shotgun (WGS) entry which is preliminary data.</text>
</comment>
<dbReference type="InterPro" id="IPR023828">
    <property type="entry name" value="Peptidase_S8_Ser-AS"/>
</dbReference>
<protein>
    <submittedName>
        <fullName evidence="10">Peptidase S8</fullName>
    </submittedName>
</protein>
<dbReference type="Proteomes" id="UP001225605">
    <property type="component" value="Unassembled WGS sequence"/>
</dbReference>
<dbReference type="InterPro" id="IPR036852">
    <property type="entry name" value="Peptidase_S8/S53_dom_sf"/>
</dbReference>
<dbReference type="InterPro" id="IPR000209">
    <property type="entry name" value="Peptidase_S8/S53_dom"/>
</dbReference>
<dbReference type="PROSITE" id="PS00138">
    <property type="entry name" value="SUBTILASE_SER"/>
    <property type="match status" value="1"/>
</dbReference>
<keyword evidence="11" id="KW-1185">Reference proteome</keyword>
<organism evidence="10 11">
    <name type="scientific">Saccharothrix yanglingensis</name>
    <dbReference type="NCBI Taxonomy" id="659496"/>
    <lineage>
        <taxon>Bacteria</taxon>
        <taxon>Bacillati</taxon>
        <taxon>Actinomycetota</taxon>
        <taxon>Actinomycetes</taxon>
        <taxon>Pseudonocardiales</taxon>
        <taxon>Pseudonocardiaceae</taxon>
        <taxon>Saccharothrix</taxon>
    </lineage>
</organism>
<keyword evidence="8" id="KW-0732">Signal</keyword>
<accession>A0ABU0X9L1</accession>
<dbReference type="Pfam" id="PF00082">
    <property type="entry name" value="Peptidase_S8"/>
    <property type="match status" value="1"/>
</dbReference>
<keyword evidence="2 5" id="KW-0645">Protease</keyword>
<evidence type="ECO:0000256" key="8">
    <source>
        <dbReference type="SAM" id="SignalP"/>
    </source>
</evidence>
<evidence type="ECO:0000256" key="2">
    <source>
        <dbReference type="ARBA" id="ARBA00022670"/>
    </source>
</evidence>
<name>A0ABU0X9L1_9PSEU</name>
<dbReference type="InterPro" id="IPR050131">
    <property type="entry name" value="Peptidase_S8_subtilisin-like"/>
</dbReference>
<evidence type="ECO:0000256" key="3">
    <source>
        <dbReference type="ARBA" id="ARBA00022801"/>
    </source>
</evidence>
<gene>
    <name evidence="10" type="ORF">CKY47_33255</name>
</gene>
<dbReference type="SUPFAM" id="SSF52743">
    <property type="entry name" value="Subtilisin-like"/>
    <property type="match status" value="1"/>
</dbReference>
<evidence type="ECO:0000256" key="6">
    <source>
        <dbReference type="RuleBase" id="RU003355"/>
    </source>
</evidence>
<feature type="chain" id="PRO_5045370779" evidence="8">
    <location>
        <begin position="30"/>
        <end position="1079"/>
    </location>
</feature>
<evidence type="ECO:0000256" key="5">
    <source>
        <dbReference type="PROSITE-ProRule" id="PRU01240"/>
    </source>
</evidence>
<keyword evidence="3 5" id="KW-0378">Hydrolase</keyword>
<evidence type="ECO:0000313" key="11">
    <source>
        <dbReference type="Proteomes" id="UP001225605"/>
    </source>
</evidence>
<dbReference type="EMBL" id="NSDM01000021">
    <property type="protein sequence ID" value="MDQ2588732.1"/>
    <property type="molecule type" value="Genomic_DNA"/>
</dbReference>
<dbReference type="PANTHER" id="PTHR43806">
    <property type="entry name" value="PEPTIDASE S8"/>
    <property type="match status" value="1"/>
</dbReference>
<evidence type="ECO:0000313" key="10">
    <source>
        <dbReference type="EMBL" id="MDQ2588732.1"/>
    </source>
</evidence>
<evidence type="ECO:0000259" key="9">
    <source>
        <dbReference type="Pfam" id="PF00082"/>
    </source>
</evidence>
<keyword evidence="4 5" id="KW-0720">Serine protease</keyword>
<feature type="domain" description="Peptidase S8/S53" evidence="9">
    <location>
        <begin position="206"/>
        <end position="466"/>
    </location>
</feature>
<evidence type="ECO:0000256" key="4">
    <source>
        <dbReference type="ARBA" id="ARBA00022825"/>
    </source>
</evidence>